<protein>
    <submittedName>
        <fullName evidence="2">DUF3667 domain-containing protein</fullName>
    </submittedName>
</protein>
<sequence length="272" mass="30875">MGLEHNANQVSAHLSECANCETSLEDKFCPSCGQRYRSERLSLKMLLIDIPSQWLNLDKGFFYTFFQHFKSPGSVAKRHVEGQRVIFTNPLTYYLIGAAAQLLMLFVFKDVLSEKMIAQVQQSPEMLESLKGLLGENAPKKYADLYLSVINQGYTYLGFIFLCIPFALFLRLFSKKHRQVYNTAETLVFSFYTMGHFVLCTGLLGFISMMINPDVHAPISVLICFVFGWLSCRGFYGKAHHNGFASFFALVLTFVTFLSTLVIMMGIALHTR</sequence>
<proteinExistence type="predicted"/>
<dbReference type="InterPro" id="IPR022134">
    <property type="entry name" value="DUF3667"/>
</dbReference>
<accession>A0ABU8EVT2</accession>
<evidence type="ECO:0000256" key="1">
    <source>
        <dbReference type="SAM" id="Phobius"/>
    </source>
</evidence>
<gene>
    <name evidence="2" type="ORF">WAE96_15550</name>
</gene>
<feature type="transmembrane region" description="Helical" evidence="1">
    <location>
        <begin position="186"/>
        <end position="211"/>
    </location>
</feature>
<keyword evidence="1" id="KW-0812">Transmembrane</keyword>
<dbReference type="RefSeq" id="WP_336436123.1">
    <property type="nucleotide sequence ID" value="NZ_JBAWKS010000002.1"/>
</dbReference>
<organism evidence="2 3">
    <name type="scientific">Pseudoalteromonas spongiae</name>
    <dbReference type="NCBI Taxonomy" id="298657"/>
    <lineage>
        <taxon>Bacteria</taxon>
        <taxon>Pseudomonadati</taxon>
        <taxon>Pseudomonadota</taxon>
        <taxon>Gammaproteobacteria</taxon>
        <taxon>Alteromonadales</taxon>
        <taxon>Pseudoalteromonadaceae</taxon>
        <taxon>Pseudoalteromonas</taxon>
    </lineage>
</organism>
<feature type="transmembrane region" description="Helical" evidence="1">
    <location>
        <begin position="91"/>
        <end position="108"/>
    </location>
</feature>
<feature type="transmembrane region" description="Helical" evidence="1">
    <location>
        <begin position="154"/>
        <end position="174"/>
    </location>
</feature>
<feature type="transmembrane region" description="Helical" evidence="1">
    <location>
        <begin position="248"/>
        <end position="269"/>
    </location>
</feature>
<keyword evidence="1" id="KW-0472">Membrane</keyword>
<name>A0ABU8EVT2_9GAMM</name>
<feature type="transmembrane region" description="Helical" evidence="1">
    <location>
        <begin position="217"/>
        <end position="236"/>
    </location>
</feature>
<dbReference type="Pfam" id="PF12412">
    <property type="entry name" value="DUF3667"/>
    <property type="match status" value="1"/>
</dbReference>
<keyword evidence="3" id="KW-1185">Reference proteome</keyword>
<evidence type="ECO:0000313" key="3">
    <source>
        <dbReference type="Proteomes" id="UP001382455"/>
    </source>
</evidence>
<dbReference type="Proteomes" id="UP001382455">
    <property type="component" value="Unassembled WGS sequence"/>
</dbReference>
<reference evidence="2 3" key="1">
    <citation type="submission" date="2023-12" db="EMBL/GenBank/DDBJ databases">
        <title>Friends and Foes: Symbiotic and Algicidal bacterial influence on Karenia brevis blooms.</title>
        <authorList>
            <person name="Fei C."/>
            <person name="Mohamed A.R."/>
            <person name="Booker A."/>
            <person name="Arshad M."/>
            <person name="Klass S."/>
            <person name="Ahn S."/>
            <person name="Gilbert P.M."/>
            <person name="Heil C.A."/>
            <person name="Martinez J.M."/>
            <person name="Amin S.A."/>
        </authorList>
    </citation>
    <scope>NUCLEOTIDE SEQUENCE [LARGE SCALE GENOMIC DNA]</scope>
    <source>
        <strain evidence="2 3">CE15</strain>
    </source>
</reference>
<comment type="caution">
    <text evidence="2">The sequence shown here is derived from an EMBL/GenBank/DDBJ whole genome shotgun (WGS) entry which is preliminary data.</text>
</comment>
<keyword evidence="1" id="KW-1133">Transmembrane helix</keyword>
<dbReference type="EMBL" id="JBAWKS010000002">
    <property type="protein sequence ID" value="MEI4551087.1"/>
    <property type="molecule type" value="Genomic_DNA"/>
</dbReference>
<evidence type="ECO:0000313" key="2">
    <source>
        <dbReference type="EMBL" id="MEI4551087.1"/>
    </source>
</evidence>